<gene>
    <name evidence="7" type="primary">jg8261</name>
    <name evidence="7" type="ORF">PAEG_LOCUS9173</name>
</gene>
<evidence type="ECO:0000256" key="2">
    <source>
        <dbReference type="ARBA" id="ARBA00038350"/>
    </source>
</evidence>
<dbReference type="GO" id="GO:0071513">
    <property type="term" value="C:phosphopantothenoylcysteine decarboxylase complex"/>
    <property type="evidence" value="ECO:0007669"/>
    <property type="project" value="TreeGrafter"/>
</dbReference>
<evidence type="ECO:0000259" key="6">
    <source>
        <dbReference type="Pfam" id="PF02441"/>
    </source>
</evidence>
<evidence type="ECO:0000313" key="7">
    <source>
        <dbReference type="EMBL" id="CAH2229885.1"/>
    </source>
</evidence>
<comment type="function">
    <text evidence="3">Catalyzes the decarboxylation of the cysteine moiety of 4-phosphopantothenoylcysteine to form 4'-phosphopantotheine and this reaction forms part of the biosynthesis of coenzyme A.</text>
</comment>
<name>A0A8S4R6I3_9NEOP</name>
<dbReference type="Gene3D" id="3.40.50.1950">
    <property type="entry name" value="Flavin prenyltransferase-like"/>
    <property type="match status" value="1"/>
</dbReference>
<evidence type="ECO:0000256" key="5">
    <source>
        <dbReference type="ARBA" id="ARBA00082063"/>
    </source>
</evidence>
<dbReference type="GO" id="GO:0015937">
    <property type="term" value="P:coenzyme A biosynthetic process"/>
    <property type="evidence" value="ECO:0007669"/>
    <property type="project" value="UniProtKB-KW"/>
</dbReference>
<dbReference type="InterPro" id="IPR003382">
    <property type="entry name" value="Flavoprotein"/>
</dbReference>
<evidence type="ECO:0000256" key="1">
    <source>
        <dbReference type="ARBA" id="ARBA00022993"/>
    </source>
</evidence>
<dbReference type="GO" id="GO:0010181">
    <property type="term" value="F:FMN binding"/>
    <property type="evidence" value="ECO:0007669"/>
    <property type="project" value="TreeGrafter"/>
</dbReference>
<dbReference type="FunFam" id="3.40.50.1950:FF:000004">
    <property type="entry name" value="Phosphopantothenoylcysteine decarboxylase"/>
    <property type="match status" value="1"/>
</dbReference>
<reference evidence="7" key="1">
    <citation type="submission" date="2022-03" db="EMBL/GenBank/DDBJ databases">
        <authorList>
            <person name="Lindestad O."/>
        </authorList>
    </citation>
    <scope>NUCLEOTIDE SEQUENCE</scope>
</reference>
<sequence length="201" mass="22371">MSGYTINILIGVTGSVASIKLPLLVQSLIEINQNEPEYYFEVKVVCTEHAKHFFKTPDLPPTIPVIDDATEWEKWKGRGDEVVHIELGKWADMMVIAPLDANTLAKISQGICDNVLTSTVRAWDLSKPLLFCPAMNTRMWEHPITSVQLTTLKLWGYTEIPPISKTLMCGDSGMGAMAEVDDIVTKIKSTAHSLKLKKLCK</sequence>
<organism evidence="7 8">
    <name type="scientific">Pararge aegeria aegeria</name>
    <dbReference type="NCBI Taxonomy" id="348720"/>
    <lineage>
        <taxon>Eukaryota</taxon>
        <taxon>Metazoa</taxon>
        <taxon>Ecdysozoa</taxon>
        <taxon>Arthropoda</taxon>
        <taxon>Hexapoda</taxon>
        <taxon>Insecta</taxon>
        <taxon>Pterygota</taxon>
        <taxon>Neoptera</taxon>
        <taxon>Endopterygota</taxon>
        <taxon>Lepidoptera</taxon>
        <taxon>Glossata</taxon>
        <taxon>Ditrysia</taxon>
        <taxon>Papilionoidea</taxon>
        <taxon>Nymphalidae</taxon>
        <taxon>Satyrinae</taxon>
        <taxon>Satyrini</taxon>
        <taxon>Parargina</taxon>
        <taxon>Pararge</taxon>
    </lineage>
</organism>
<dbReference type="AlphaFoldDB" id="A0A8S4R6I3"/>
<evidence type="ECO:0000256" key="3">
    <source>
        <dbReference type="ARBA" id="ARBA00056708"/>
    </source>
</evidence>
<dbReference type="PANTHER" id="PTHR14359:SF6">
    <property type="entry name" value="PHOSPHOPANTOTHENOYLCYSTEINE DECARBOXYLASE"/>
    <property type="match status" value="1"/>
</dbReference>
<proteinExistence type="inferred from homology"/>
<dbReference type="Proteomes" id="UP000838756">
    <property type="component" value="Unassembled WGS sequence"/>
</dbReference>
<evidence type="ECO:0000256" key="4">
    <source>
        <dbReference type="ARBA" id="ARBA00070201"/>
    </source>
</evidence>
<evidence type="ECO:0000313" key="8">
    <source>
        <dbReference type="Proteomes" id="UP000838756"/>
    </source>
</evidence>
<comment type="caution">
    <text evidence="7">The sequence shown here is derived from an EMBL/GenBank/DDBJ whole genome shotgun (WGS) entry which is preliminary data.</text>
</comment>
<dbReference type="EMBL" id="CAKXAJ010024752">
    <property type="protein sequence ID" value="CAH2229885.1"/>
    <property type="molecule type" value="Genomic_DNA"/>
</dbReference>
<dbReference type="SUPFAM" id="SSF52507">
    <property type="entry name" value="Homo-oligomeric flavin-containing Cys decarboxylases, HFCD"/>
    <property type="match status" value="1"/>
</dbReference>
<keyword evidence="1" id="KW-0173">Coenzyme A biosynthesis</keyword>
<dbReference type="OrthoDB" id="1532798at2759"/>
<keyword evidence="8" id="KW-1185">Reference proteome</keyword>
<dbReference type="InterPro" id="IPR036551">
    <property type="entry name" value="Flavin_trans-like"/>
</dbReference>
<dbReference type="GO" id="GO:0004633">
    <property type="term" value="F:phosphopantothenoylcysteine decarboxylase activity"/>
    <property type="evidence" value="ECO:0007669"/>
    <property type="project" value="TreeGrafter"/>
</dbReference>
<protein>
    <recommendedName>
        <fullName evidence="4">Phosphopantothenoylcysteine decarboxylase</fullName>
    </recommendedName>
    <alternativeName>
        <fullName evidence="5">CoaC</fullName>
    </alternativeName>
</protein>
<feature type="domain" description="Flavoprotein" evidence="6">
    <location>
        <begin position="7"/>
        <end position="189"/>
    </location>
</feature>
<comment type="similarity">
    <text evidence="2">Belongs to the HFCD (homooligomeric flavin containing Cys decarboxylase) superfamily.</text>
</comment>
<dbReference type="Pfam" id="PF02441">
    <property type="entry name" value="Flavoprotein"/>
    <property type="match status" value="1"/>
</dbReference>
<dbReference type="PANTHER" id="PTHR14359">
    <property type="entry name" value="HOMO-OLIGOMERIC FLAVIN CONTAINING CYS DECARBOXYLASE FAMILY"/>
    <property type="match status" value="1"/>
</dbReference>
<accession>A0A8S4R6I3</accession>